<dbReference type="OrthoDB" id="4959640at2759"/>
<gene>
    <name evidence="2" type="ORF">X797_011488</name>
</gene>
<dbReference type="Pfam" id="PF06013">
    <property type="entry name" value="WXG100"/>
    <property type="match status" value="1"/>
</dbReference>
<dbReference type="InterPro" id="IPR036689">
    <property type="entry name" value="ESAT-6-like_sf"/>
</dbReference>
<evidence type="ECO:0000256" key="1">
    <source>
        <dbReference type="SAM" id="SignalP"/>
    </source>
</evidence>
<organism evidence="2 3">
    <name type="scientific">Metarhizium robertsii</name>
    <dbReference type="NCBI Taxonomy" id="568076"/>
    <lineage>
        <taxon>Eukaryota</taxon>
        <taxon>Fungi</taxon>
        <taxon>Dikarya</taxon>
        <taxon>Ascomycota</taxon>
        <taxon>Pezizomycotina</taxon>
        <taxon>Sordariomycetes</taxon>
        <taxon>Hypocreomycetidae</taxon>
        <taxon>Hypocreales</taxon>
        <taxon>Clavicipitaceae</taxon>
        <taxon>Metarhizium</taxon>
    </lineage>
</organism>
<accession>A0A014MVZ7</accession>
<evidence type="ECO:0000313" key="3">
    <source>
        <dbReference type="Proteomes" id="UP000030151"/>
    </source>
</evidence>
<comment type="caution">
    <text evidence="2">The sequence shown here is derived from an EMBL/GenBank/DDBJ whole genome shotgun (WGS) entry which is preliminary data.</text>
</comment>
<dbReference type="Proteomes" id="UP000030151">
    <property type="component" value="Unassembled WGS sequence"/>
</dbReference>
<dbReference type="Gene3D" id="1.10.287.1060">
    <property type="entry name" value="ESAT-6-like"/>
    <property type="match status" value="1"/>
</dbReference>
<proteinExistence type="predicted"/>
<evidence type="ECO:0000313" key="2">
    <source>
        <dbReference type="EMBL" id="EXU95426.1"/>
    </source>
</evidence>
<keyword evidence="1" id="KW-0732">Signal</keyword>
<dbReference type="HOGENOM" id="CLU_2197547_0_0_1"/>
<reference evidence="2 3" key="1">
    <citation type="submission" date="2014-02" db="EMBL/GenBank/DDBJ databases">
        <title>The genome sequence of the entomopathogenic fungus Metarhizium robertsii ARSEF 2575.</title>
        <authorList>
            <person name="Giuliano Garisto Donzelli B."/>
            <person name="Roe B.A."/>
            <person name="Macmil S.L."/>
            <person name="Krasnoff S.B."/>
            <person name="Gibson D.M."/>
        </authorList>
    </citation>
    <scope>NUCLEOTIDE SEQUENCE [LARGE SCALE GENOMIC DNA]</scope>
    <source>
        <strain evidence="2 3">ARSEF 2575</strain>
    </source>
</reference>
<protein>
    <recommendedName>
        <fullName evidence="4">Type VII secretion system ESAT-6-like protein</fullName>
    </recommendedName>
</protein>
<dbReference type="EMBL" id="JELW01000081">
    <property type="protein sequence ID" value="EXU95426.1"/>
    <property type="molecule type" value="Genomic_DNA"/>
</dbReference>
<dbReference type="AlphaFoldDB" id="A0A014MVZ7"/>
<evidence type="ECO:0008006" key="4">
    <source>
        <dbReference type="Google" id="ProtNLM"/>
    </source>
</evidence>
<feature type="chain" id="PRO_5001472370" description="Type VII secretion system ESAT-6-like protein" evidence="1">
    <location>
        <begin position="21"/>
        <end position="108"/>
    </location>
</feature>
<name>A0A014MVZ7_9HYPO</name>
<feature type="signal peptide" evidence="1">
    <location>
        <begin position="1"/>
        <end position="20"/>
    </location>
</feature>
<dbReference type="InterPro" id="IPR010310">
    <property type="entry name" value="T7SS_ESAT-6-like"/>
</dbReference>
<dbReference type="SUPFAM" id="SSF140453">
    <property type="entry name" value="EsxAB dimer-like"/>
    <property type="match status" value="1"/>
</dbReference>
<dbReference type="eggNOG" id="ENOG502RNKA">
    <property type="taxonomic scope" value="Eukaryota"/>
</dbReference>
<sequence>MKVSGLFAVFATALAAGAVAVPDSTLDERATVKFNAAEAAALRAQTQSTISQLRNLQRSYDSRVRSTVDGWSGSARAAIQQDVQSFDTAIAKANQELEQIVATLNRLL</sequence>